<organism evidence="3 4">
    <name type="scientific">Phenylobacterium glaciei</name>
    <dbReference type="NCBI Taxonomy" id="2803784"/>
    <lineage>
        <taxon>Bacteria</taxon>
        <taxon>Pseudomonadati</taxon>
        <taxon>Pseudomonadota</taxon>
        <taxon>Alphaproteobacteria</taxon>
        <taxon>Caulobacterales</taxon>
        <taxon>Caulobacteraceae</taxon>
        <taxon>Phenylobacterium</taxon>
    </lineage>
</organism>
<dbReference type="PROSITE" id="PS51257">
    <property type="entry name" value="PROKAR_LIPOPROTEIN"/>
    <property type="match status" value="1"/>
</dbReference>
<dbReference type="Proteomes" id="UP000622580">
    <property type="component" value="Unassembled WGS sequence"/>
</dbReference>
<accession>A0A941CW54</accession>
<dbReference type="EMBL" id="JAGSGD010000001">
    <property type="protein sequence ID" value="MBR7617800.1"/>
    <property type="molecule type" value="Genomic_DNA"/>
</dbReference>
<reference evidence="3" key="1">
    <citation type="submission" date="2021-04" db="EMBL/GenBank/DDBJ databases">
        <title>Draft genome assembly of strain Phenylobacterium sp. 20VBR1 using MiniION and Illumina platforms.</title>
        <authorList>
            <person name="Thomas F.A."/>
            <person name="Krishnan K.P."/>
            <person name="Sinha R.K."/>
        </authorList>
    </citation>
    <scope>NUCLEOTIDE SEQUENCE</scope>
    <source>
        <strain evidence="3">20VBR1</strain>
    </source>
</reference>
<evidence type="ECO:0000256" key="1">
    <source>
        <dbReference type="SAM" id="MobiDB-lite"/>
    </source>
</evidence>
<protein>
    <submittedName>
        <fullName evidence="3">Uncharacterized protein</fullName>
    </submittedName>
</protein>
<keyword evidence="2" id="KW-0732">Signal</keyword>
<dbReference type="AlphaFoldDB" id="A0A941CW54"/>
<feature type="chain" id="PRO_5036979553" evidence="2">
    <location>
        <begin position="20"/>
        <end position="151"/>
    </location>
</feature>
<gene>
    <name evidence="3" type="ORF">JKL49_00230</name>
</gene>
<name>A0A941CW54_9CAUL</name>
<sequence>MRSIVLASLLLLAACAPQAPDGSDAPPPADAPAPAPATPKATPIPEEFAGDMDARGTEPFWGLQIRDTQITLQRPDHPNAVGNNPGLKMEGGKAVWDTQAGADRLTVTLTLQACSDGMSDLKYAYAAEVKLGAETLKGCAGKADAMPKEGQ</sequence>
<feature type="region of interest" description="Disordered" evidence="1">
    <location>
        <begin position="19"/>
        <end position="59"/>
    </location>
</feature>
<feature type="signal peptide" evidence="2">
    <location>
        <begin position="1"/>
        <end position="19"/>
    </location>
</feature>
<feature type="compositionally biased region" description="Pro residues" evidence="1">
    <location>
        <begin position="25"/>
        <end position="37"/>
    </location>
</feature>
<keyword evidence="4" id="KW-1185">Reference proteome</keyword>
<dbReference type="RefSeq" id="WP_215337327.1">
    <property type="nucleotide sequence ID" value="NZ_JAGSGD010000001.1"/>
</dbReference>
<comment type="caution">
    <text evidence="3">The sequence shown here is derived from an EMBL/GenBank/DDBJ whole genome shotgun (WGS) entry which is preliminary data.</text>
</comment>
<evidence type="ECO:0000256" key="2">
    <source>
        <dbReference type="SAM" id="SignalP"/>
    </source>
</evidence>
<evidence type="ECO:0000313" key="3">
    <source>
        <dbReference type="EMBL" id="MBR7617800.1"/>
    </source>
</evidence>
<feature type="region of interest" description="Disordered" evidence="1">
    <location>
        <begin position="71"/>
        <end position="90"/>
    </location>
</feature>
<proteinExistence type="predicted"/>
<evidence type="ECO:0000313" key="4">
    <source>
        <dbReference type="Proteomes" id="UP000622580"/>
    </source>
</evidence>